<feature type="domain" description="Fungal-type protein kinase" evidence="2">
    <location>
        <begin position="217"/>
        <end position="283"/>
    </location>
</feature>
<dbReference type="InterPro" id="IPR040976">
    <property type="entry name" value="Pkinase_fungal"/>
</dbReference>
<feature type="compositionally biased region" description="Pro residues" evidence="1">
    <location>
        <begin position="702"/>
        <end position="715"/>
    </location>
</feature>
<feature type="region of interest" description="Disordered" evidence="1">
    <location>
        <begin position="153"/>
        <end position="178"/>
    </location>
</feature>
<feature type="region of interest" description="Disordered" evidence="1">
    <location>
        <begin position="688"/>
        <end position="719"/>
    </location>
</feature>
<feature type="domain" description="Fungal-type protein kinase" evidence="2">
    <location>
        <begin position="387"/>
        <end position="570"/>
    </location>
</feature>
<dbReference type="SUPFAM" id="SSF56112">
    <property type="entry name" value="Protein kinase-like (PK-like)"/>
    <property type="match status" value="1"/>
</dbReference>
<gene>
    <name evidence="3" type="ORF">EVG20_g7925</name>
</gene>
<evidence type="ECO:0000313" key="3">
    <source>
        <dbReference type="EMBL" id="TFY59072.1"/>
    </source>
</evidence>
<dbReference type="Pfam" id="PF17667">
    <property type="entry name" value="Pkinase_fungal"/>
    <property type="match status" value="2"/>
</dbReference>
<proteinExistence type="predicted"/>
<sequence length="798" mass="89769">MVLYYIRTTLDEFWRESFPPTWPILGARKSNTPHASAGIHEPTVDLADKLHSIGDFDAVPWQASPDNARVVDYYSPIVSNDTPPERLDAHAIVSLSSKCRVVNRMFHEVGLHEYALICMATGRASENGPDPDDCTGPDLALYRAQNESAYMPLSDGALPMATDDEPQNPDRGPGHPTSEYDARTAWAWMLSLVTVTADRASEPFAQFCTSKLALEVNENESSPARREMLRCAAEVQLRQHRVFVLGACIHRRHVRFVRWDRAGVLVSDPVDYVDDPEMLLRFFWADVDLLVALRAGMDVDMDEQSATESGLGLGPELGPDAAMRGAQKTGAMWQRRYLDEVLDNQQSYPIYKITCDDAPGCDVPDIPNRTFTYLIGKHTAGTISPTGRCTKGYVALDVDRNSLVFVKGFWCSRAPGVRRELEIYKVLKDKGVEHVATALAGGDVGGHEGQLTITQDFIEDQSKSPSRAARFHYRVVLQQVGRPLETYESHYEAWTKAEILHRDVSDNKILIDVRTGRGFLNDWDLCKFKSELQEGATQYDERVDTWMYMSSSLLHFPKKPNQLSDDLESFQRRMTQMVTIINTKTMHRNADLASHLDVTYLKTFATQDGYSIGSKEKCGNLRIGTPDVTFHHRSLPLAKIIAELYPIFRPFYEALDVGEYNALYSPHIRTLRLAAAPLSRGELMRTIFQNPAPDDSDTPQPSSAPPCPPTPPLPRGLPFDLKDMNHEHLMPAWRMLSGMMEWPPASEKTVDQFKGLQAAPGPYLPGVSRYYSQRRSLLFKLTRLPTSREQTVDSLNDE</sequence>
<comment type="caution">
    <text evidence="3">The sequence shown here is derived from an EMBL/GenBank/DDBJ whole genome shotgun (WGS) entry which is preliminary data.</text>
</comment>
<protein>
    <recommendedName>
        <fullName evidence="2">Fungal-type protein kinase domain-containing protein</fullName>
    </recommendedName>
</protein>
<evidence type="ECO:0000256" key="1">
    <source>
        <dbReference type="SAM" id="MobiDB-lite"/>
    </source>
</evidence>
<dbReference type="OrthoDB" id="2791154at2759"/>
<dbReference type="AlphaFoldDB" id="A0A4Y9YA23"/>
<dbReference type="Proteomes" id="UP000298327">
    <property type="component" value="Unassembled WGS sequence"/>
</dbReference>
<dbReference type="InterPro" id="IPR011009">
    <property type="entry name" value="Kinase-like_dom_sf"/>
</dbReference>
<evidence type="ECO:0000259" key="2">
    <source>
        <dbReference type="Pfam" id="PF17667"/>
    </source>
</evidence>
<dbReference type="PANTHER" id="PTHR38248:SF2">
    <property type="entry name" value="FUNK1 11"/>
    <property type="match status" value="1"/>
</dbReference>
<reference evidence="3 4" key="1">
    <citation type="submission" date="2019-02" db="EMBL/GenBank/DDBJ databases">
        <title>Genome sequencing of the rare red list fungi Dentipellis fragilis.</title>
        <authorList>
            <person name="Buettner E."/>
            <person name="Kellner H."/>
        </authorList>
    </citation>
    <scope>NUCLEOTIDE SEQUENCE [LARGE SCALE GENOMIC DNA]</scope>
    <source>
        <strain evidence="3 4">DSM 105465</strain>
    </source>
</reference>
<name>A0A4Y9YA23_9AGAM</name>
<organism evidence="3 4">
    <name type="scientific">Dentipellis fragilis</name>
    <dbReference type="NCBI Taxonomy" id="205917"/>
    <lineage>
        <taxon>Eukaryota</taxon>
        <taxon>Fungi</taxon>
        <taxon>Dikarya</taxon>
        <taxon>Basidiomycota</taxon>
        <taxon>Agaricomycotina</taxon>
        <taxon>Agaricomycetes</taxon>
        <taxon>Russulales</taxon>
        <taxon>Hericiaceae</taxon>
        <taxon>Dentipellis</taxon>
    </lineage>
</organism>
<dbReference type="EMBL" id="SEOQ01000642">
    <property type="protein sequence ID" value="TFY59072.1"/>
    <property type="molecule type" value="Genomic_DNA"/>
</dbReference>
<keyword evidence="4" id="KW-1185">Reference proteome</keyword>
<evidence type="ECO:0000313" key="4">
    <source>
        <dbReference type="Proteomes" id="UP000298327"/>
    </source>
</evidence>
<dbReference type="PANTHER" id="PTHR38248">
    <property type="entry name" value="FUNK1 6"/>
    <property type="match status" value="1"/>
</dbReference>
<accession>A0A4Y9YA23</accession>